<dbReference type="Pfam" id="PF02140">
    <property type="entry name" value="SUEL_Lectin"/>
    <property type="match status" value="1"/>
</dbReference>
<name>A0A9D4JDU1_DREPO</name>
<dbReference type="EMBL" id="JAIWYP010000006">
    <property type="protein sequence ID" value="KAH3804157.1"/>
    <property type="molecule type" value="Genomic_DNA"/>
</dbReference>
<reference evidence="3" key="1">
    <citation type="journal article" date="2019" name="bioRxiv">
        <title>The Genome of the Zebra Mussel, Dreissena polymorpha: A Resource for Invasive Species Research.</title>
        <authorList>
            <person name="McCartney M.A."/>
            <person name="Auch B."/>
            <person name="Kono T."/>
            <person name="Mallez S."/>
            <person name="Zhang Y."/>
            <person name="Obille A."/>
            <person name="Becker A."/>
            <person name="Abrahante J.E."/>
            <person name="Garbe J."/>
            <person name="Badalamenti J.P."/>
            <person name="Herman A."/>
            <person name="Mangelson H."/>
            <person name="Liachko I."/>
            <person name="Sullivan S."/>
            <person name="Sone E.D."/>
            <person name="Koren S."/>
            <person name="Silverstein K.A.T."/>
            <person name="Beckman K.B."/>
            <person name="Gohl D.M."/>
        </authorList>
    </citation>
    <scope>NUCLEOTIDE SEQUENCE</scope>
    <source>
        <strain evidence="3">Duluth1</strain>
        <tissue evidence="3">Whole animal</tissue>
    </source>
</reference>
<accession>A0A9D4JDU1</accession>
<gene>
    <name evidence="3" type="ORF">DPMN_132439</name>
</gene>
<dbReference type="FunFam" id="2.60.120.740:FF:000001">
    <property type="entry name" value="Adhesion G protein-coupled receptor L2"/>
    <property type="match status" value="1"/>
</dbReference>
<evidence type="ECO:0000313" key="3">
    <source>
        <dbReference type="EMBL" id="KAH3804157.1"/>
    </source>
</evidence>
<dbReference type="Proteomes" id="UP000828390">
    <property type="component" value="Unassembled WGS sequence"/>
</dbReference>
<evidence type="ECO:0000256" key="1">
    <source>
        <dbReference type="SAM" id="SignalP"/>
    </source>
</evidence>
<dbReference type="OrthoDB" id="6120134at2759"/>
<evidence type="ECO:0000259" key="2">
    <source>
        <dbReference type="PROSITE" id="PS50228"/>
    </source>
</evidence>
<evidence type="ECO:0000313" key="4">
    <source>
        <dbReference type="Proteomes" id="UP000828390"/>
    </source>
</evidence>
<dbReference type="AlphaFoldDB" id="A0A9D4JDU1"/>
<protein>
    <recommendedName>
        <fullName evidence="2">SUEL-type lectin domain-containing protein</fullName>
    </recommendedName>
</protein>
<dbReference type="PROSITE" id="PS50228">
    <property type="entry name" value="SUEL_LECTIN"/>
    <property type="match status" value="1"/>
</dbReference>
<dbReference type="GO" id="GO:0030246">
    <property type="term" value="F:carbohydrate binding"/>
    <property type="evidence" value="ECO:0007669"/>
    <property type="project" value="InterPro"/>
</dbReference>
<feature type="chain" id="PRO_5039535605" description="SUEL-type lectin domain-containing protein" evidence="1">
    <location>
        <begin position="22"/>
        <end position="113"/>
    </location>
</feature>
<organism evidence="3 4">
    <name type="scientific">Dreissena polymorpha</name>
    <name type="common">Zebra mussel</name>
    <name type="synonym">Mytilus polymorpha</name>
    <dbReference type="NCBI Taxonomy" id="45954"/>
    <lineage>
        <taxon>Eukaryota</taxon>
        <taxon>Metazoa</taxon>
        <taxon>Spiralia</taxon>
        <taxon>Lophotrochozoa</taxon>
        <taxon>Mollusca</taxon>
        <taxon>Bivalvia</taxon>
        <taxon>Autobranchia</taxon>
        <taxon>Heteroconchia</taxon>
        <taxon>Euheterodonta</taxon>
        <taxon>Imparidentia</taxon>
        <taxon>Neoheterodontei</taxon>
        <taxon>Myida</taxon>
        <taxon>Dreissenoidea</taxon>
        <taxon>Dreissenidae</taxon>
        <taxon>Dreissena</taxon>
    </lineage>
</organism>
<keyword evidence="4" id="KW-1185">Reference proteome</keyword>
<comment type="caution">
    <text evidence="3">The sequence shown here is derived from an EMBL/GenBank/DDBJ whole genome shotgun (WGS) entry which is preliminary data.</text>
</comment>
<dbReference type="InterPro" id="IPR043159">
    <property type="entry name" value="Lectin_gal-bd_sf"/>
</dbReference>
<proteinExistence type="predicted"/>
<dbReference type="PANTHER" id="PTHR46780">
    <property type="entry name" value="PROTEIN EVA-1"/>
    <property type="match status" value="1"/>
</dbReference>
<feature type="signal peptide" evidence="1">
    <location>
        <begin position="1"/>
        <end position="21"/>
    </location>
</feature>
<reference evidence="3" key="2">
    <citation type="submission" date="2020-11" db="EMBL/GenBank/DDBJ databases">
        <authorList>
            <person name="McCartney M.A."/>
            <person name="Auch B."/>
            <person name="Kono T."/>
            <person name="Mallez S."/>
            <person name="Becker A."/>
            <person name="Gohl D.M."/>
            <person name="Silverstein K.A.T."/>
            <person name="Koren S."/>
            <person name="Bechman K.B."/>
            <person name="Herman A."/>
            <person name="Abrahante J.E."/>
            <person name="Garbe J."/>
        </authorList>
    </citation>
    <scope>NUCLEOTIDE SEQUENCE</scope>
    <source>
        <strain evidence="3">Duluth1</strain>
        <tissue evidence="3">Whole animal</tissue>
    </source>
</reference>
<sequence>MVSFLTCLLVIVACFAHSALGGAIVCEGASICLNCPAGQTLFVGSAIFGRTQGAAICPSQHIHNTNCTSTTSTATVQYMCNGQTLCCLNANIVAFGDPCPTTYKYLDVHFACF</sequence>
<keyword evidence="1" id="KW-0732">Signal</keyword>
<dbReference type="Gene3D" id="2.60.120.740">
    <property type="match status" value="1"/>
</dbReference>
<feature type="domain" description="SUEL-type lectin" evidence="2">
    <location>
        <begin position="25"/>
        <end position="113"/>
    </location>
</feature>
<dbReference type="InterPro" id="IPR000922">
    <property type="entry name" value="Lectin_gal-bd_dom"/>
</dbReference>